<evidence type="ECO:0000256" key="1">
    <source>
        <dbReference type="SAM" id="MobiDB-lite"/>
    </source>
</evidence>
<comment type="caution">
    <text evidence="2">The sequence shown here is derived from an EMBL/GenBank/DDBJ whole genome shotgun (WGS) entry which is preliminary data.</text>
</comment>
<evidence type="ECO:0000313" key="2">
    <source>
        <dbReference type="EMBL" id="RBB32218.1"/>
    </source>
</evidence>
<dbReference type="AlphaFoldDB" id="A0A365QHI0"/>
<accession>A0A365QHI0</accession>
<name>A0A365QHI0_9BURK</name>
<keyword evidence="3" id="KW-1185">Reference proteome</keyword>
<dbReference type="Proteomes" id="UP000252458">
    <property type="component" value="Unassembled WGS sequence"/>
</dbReference>
<evidence type="ECO:0000313" key="3">
    <source>
        <dbReference type="Proteomes" id="UP000252458"/>
    </source>
</evidence>
<proteinExistence type="predicted"/>
<protein>
    <submittedName>
        <fullName evidence="2">Uncharacterized protein</fullName>
    </submittedName>
</protein>
<feature type="region of interest" description="Disordered" evidence="1">
    <location>
        <begin position="1"/>
        <end position="22"/>
    </location>
</feature>
<organism evidence="2 3">
    <name type="scientific">Burkholderia reimsis</name>
    <dbReference type="NCBI Taxonomy" id="2234132"/>
    <lineage>
        <taxon>Bacteria</taxon>
        <taxon>Pseudomonadati</taxon>
        <taxon>Pseudomonadota</taxon>
        <taxon>Betaproteobacteria</taxon>
        <taxon>Burkholderiales</taxon>
        <taxon>Burkholderiaceae</taxon>
        <taxon>Burkholderia</taxon>
    </lineage>
</organism>
<gene>
    <name evidence="2" type="ORF">DPV79_39025</name>
</gene>
<dbReference type="EMBL" id="QMFZ01000064">
    <property type="protein sequence ID" value="RBB32218.1"/>
    <property type="molecule type" value="Genomic_DNA"/>
</dbReference>
<reference evidence="2 3" key="1">
    <citation type="submission" date="2018-06" db="EMBL/GenBank/DDBJ databases">
        <title>Draft genome sequence of Burkholderia reimsis strain BE51 isolated from a French agricultural soil.</title>
        <authorList>
            <person name="Esmaeel Q."/>
        </authorList>
    </citation>
    <scope>NUCLEOTIDE SEQUENCE [LARGE SCALE GENOMIC DNA]</scope>
    <source>
        <strain evidence="2 3">BE51</strain>
    </source>
</reference>
<sequence>MAPHRGVNDARRQAERLRFDDAKGNELESPENALTKHEWVERCIARCLMRSSIGREEARRYAEALYLLRQAPLAIIPEVAVDGDMTYWR</sequence>